<gene>
    <name evidence="9" type="ORF">NE237_013855</name>
</gene>
<evidence type="ECO:0000256" key="1">
    <source>
        <dbReference type="ARBA" id="ARBA00004123"/>
    </source>
</evidence>
<keyword evidence="4" id="KW-0238">DNA-binding</keyword>
<dbReference type="CDD" id="cd12203">
    <property type="entry name" value="GT1"/>
    <property type="match status" value="1"/>
</dbReference>
<dbReference type="InterPro" id="IPR001005">
    <property type="entry name" value="SANT/Myb"/>
</dbReference>
<dbReference type="PROSITE" id="PS50090">
    <property type="entry name" value="MYB_LIKE"/>
    <property type="match status" value="2"/>
</dbReference>
<organism evidence="9 10">
    <name type="scientific">Protea cynaroides</name>
    <dbReference type="NCBI Taxonomy" id="273540"/>
    <lineage>
        <taxon>Eukaryota</taxon>
        <taxon>Viridiplantae</taxon>
        <taxon>Streptophyta</taxon>
        <taxon>Embryophyta</taxon>
        <taxon>Tracheophyta</taxon>
        <taxon>Spermatophyta</taxon>
        <taxon>Magnoliopsida</taxon>
        <taxon>Proteales</taxon>
        <taxon>Proteaceae</taxon>
        <taxon>Protea</taxon>
    </lineage>
</organism>
<feature type="compositionally biased region" description="Low complexity" evidence="7">
    <location>
        <begin position="260"/>
        <end position="278"/>
    </location>
</feature>
<evidence type="ECO:0000256" key="2">
    <source>
        <dbReference type="ARBA" id="ARBA00022737"/>
    </source>
</evidence>
<dbReference type="Proteomes" id="UP001141806">
    <property type="component" value="Unassembled WGS sequence"/>
</dbReference>
<dbReference type="OrthoDB" id="691673at2759"/>
<keyword evidence="2" id="KW-0677">Repeat</keyword>
<evidence type="ECO:0000313" key="10">
    <source>
        <dbReference type="Proteomes" id="UP001141806"/>
    </source>
</evidence>
<evidence type="ECO:0000313" key="9">
    <source>
        <dbReference type="EMBL" id="KAJ4957072.1"/>
    </source>
</evidence>
<protein>
    <recommendedName>
        <fullName evidence="8">Myb-like domain-containing protein</fullName>
    </recommendedName>
</protein>
<keyword evidence="10" id="KW-1185">Reference proteome</keyword>
<dbReference type="SMART" id="SM00717">
    <property type="entry name" value="SANT"/>
    <property type="match status" value="2"/>
</dbReference>
<dbReference type="InterPro" id="IPR044822">
    <property type="entry name" value="Myb_DNA-bind_4"/>
</dbReference>
<evidence type="ECO:0000256" key="5">
    <source>
        <dbReference type="ARBA" id="ARBA00023163"/>
    </source>
</evidence>
<name>A0A9Q0H3S7_9MAGN</name>
<sequence length="484" mass="55358">MELHGLNLKPTSQLADPWTEEEILALWRVRSSIESGFTDFLWEHVSRKLAELGFKRCAEKCKEKYEEVSKYCNNNNNNNNNPSYSKNYRSFSELEVLYVGANPNSTSVENVVISDEGGAKMKMDSEENSGNETLVNPPVENECVTRNLRMKKRKRQHKVKLLKSFCEEIVNKIMVQQEELQTKLLQDIERREEERIAREETWRRQEMALMDREIEQRAREQAIACYRETTIIEFLKNLGSSPSQFQGNLFQKNEDLSKAPNNPNQLLNSPSLNPLQNPEVPISSTRILAPQNPSSLPTQSNTADVPSSSTVSTTSQNNNGKGPTSPSAPDLNPENLESVSIATQDHPPHQNPNYTSSDREDHGKRWPRNEVNSLIKLRCNLYSSGEDKEGSKVPLWERISKGMLELGYKRSAKRCKEKWENINKYFRKTRDANKKRSPDSKTCPYFHQLSSLYNQGKLAIPSEGPENHSNSPENRLESPVTTQN</sequence>
<dbReference type="GO" id="GO:0005634">
    <property type="term" value="C:nucleus"/>
    <property type="evidence" value="ECO:0007669"/>
    <property type="project" value="UniProtKB-SubCell"/>
</dbReference>
<dbReference type="AlphaFoldDB" id="A0A9Q0H3S7"/>
<proteinExistence type="predicted"/>
<reference evidence="9" key="1">
    <citation type="journal article" date="2023" name="Plant J.">
        <title>The genome of the king protea, Protea cynaroides.</title>
        <authorList>
            <person name="Chang J."/>
            <person name="Duong T.A."/>
            <person name="Schoeman C."/>
            <person name="Ma X."/>
            <person name="Roodt D."/>
            <person name="Barker N."/>
            <person name="Li Z."/>
            <person name="Van de Peer Y."/>
            <person name="Mizrachi E."/>
        </authorList>
    </citation>
    <scope>NUCLEOTIDE SEQUENCE</scope>
    <source>
        <tissue evidence="9">Young leaves</tissue>
    </source>
</reference>
<accession>A0A9Q0H3S7</accession>
<feature type="region of interest" description="Disordered" evidence="7">
    <location>
        <begin position="456"/>
        <end position="484"/>
    </location>
</feature>
<feature type="compositionally biased region" description="Basic and acidic residues" evidence="7">
    <location>
        <begin position="357"/>
        <end position="367"/>
    </location>
</feature>
<dbReference type="FunFam" id="1.10.10.60:FF:000061">
    <property type="entry name" value="Trihelix transcription factor GT-2"/>
    <property type="match status" value="1"/>
</dbReference>
<evidence type="ECO:0000256" key="3">
    <source>
        <dbReference type="ARBA" id="ARBA00023015"/>
    </source>
</evidence>
<evidence type="ECO:0000259" key="8">
    <source>
        <dbReference type="PROSITE" id="PS50090"/>
    </source>
</evidence>
<feature type="compositionally biased region" description="Polar residues" evidence="7">
    <location>
        <begin position="282"/>
        <end position="306"/>
    </location>
</feature>
<feature type="domain" description="Myb-like" evidence="8">
    <location>
        <begin position="17"/>
        <end position="69"/>
    </location>
</feature>
<feature type="region of interest" description="Disordered" evidence="7">
    <location>
        <begin position="254"/>
        <end position="367"/>
    </location>
</feature>
<dbReference type="PANTHER" id="PTHR21654">
    <property type="entry name" value="FI21293P1"/>
    <property type="match status" value="1"/>
</dbReference>
<keyword evidence="3" id="KW-0805">Transcription regulation</keyword>
<keyword evidence="6" id="KW-0539">Nucleus</keyword>
<evidence type="ECO:0000256" key="6">
    <source>
        <dbReference type="ARBA" id="ARBA00023242"/>
    </source>
</evidence>
<feature type="domain" description="Myb-like" evidence="8">
    <location>
        <begin position="365"/>
        <end position="423"/>
    </location>
</feature>
<dbReference type="Gene3D" id="1.10.10.60">
    <property type="entry name" value="Homeodomain-like"/>
    <property type="match status" value="2"/>
</dbReference>
<evidence type="ECO:0000256" key="4">
    <source>
        <dbReference type="ARBA" id="ARBA00023125"/>
    </source>
</evidence>
<feature type="compositionally biased region" description="Polar residues" evidence="7">
    <location>
        <begin position="316"/>
        <end position="327"/>
    </location>
</feature>
<dbReference type="GO" id="GO:0006355">
    <property type="term" value="P:regulation of DNA-templated transcription"/>
    <property type="evidence" value="ECO:0007669"/>
    <property type="project" value="UniProtKB-ARBA"/>
</dbReference>
<keyword evidence="5" id="KW-0804">Transcription</keyword>
<comment type="caution">
    <text evidence="9">The sequence shown here is derived from an EMBL/GenBank/DDBJ whole genome shotgun (WGS) entry which is preliminary data.</text>
</comment>
<comment type="subcellular location">
    <subcellularLocation>
        <location evidence="1">Nucleus</location>
    </subcellularLocation>
</comment>
<dbReference type="PANTHER" id="PTHR21654:SF61">
    <property type="entry name" value="TRIHELIX TRANSCRIPTION FACTOR GTL2"/>
    <property type="match status" value="1"/>
</dbReference>
<dbReference type="GO" id="GO:0003677">
    <property type="term" value="F:DNA binding"/>
    <property type="evidence" value="ECO:0007669"/>
    <property type="project" value="UniProtKB-KW"/>
</dbReference>
<dbReference type="Pfam" id="PF13837">
    <property type="entry name" value="Myb_DNA-bind_4"/>
    <property type="match status" value="2"/>
</dbReference>
<feature type="compositionally biased region" description="Polar residues" evidence="7">
    <location>
        <begin position="467"/>
        <end position="484"/>
    </location>
</feature>
<dbReference type="EMBL" id="JAMYWD010000011">
    <property type="protein sequence ID" value="KAJ4957072.1"/>
    <property type="molecule type" value="Genomic_DNA"/>
</dbReference>
<evidence type="ECO:0000256" key="7">
    <source>
        <dbReference type="SAM" id="MobiDB-lite"/>
    </source>
</evidence>